<dbReference type="Pfam" id="PF07540">
    <property type="entry name" value="NOC3p"/>
    <property type="match status" value="1"/>
</dbReference>
<dbReference type="GO" id="GO:0003682">
    <property type="term" value="F:chromatin binding"/>
    <property type="evidence" value="ECO:0007669"/>
    <property type="project" value="TreeGrafter"/>
</dbReference>
<dbReference type="PANTHER" id="PTHR14428:SF5">
    <property type="entry name" value="NUCLEOLAR COMPLEX PROTEIN 3 HOMOLOG"/>
    <property type="match status" value="1"/>
</dbReference>
<name>A0A0W4ZLI6_PNEC8</name>
<comment type="caution">
    <text evidence="8">The sequence shown here is derived from an EMBL/GenBank/DDBJ whole genome shotgun (WGS) entry which is preliminary data.</text>
</comment>
<dbReference type="VEuPathDB" id="FungiDB:T552_01188"/>
<evidence type="ECO:0000259" key="6">
    <source>
        <dbReference type="Pfam" id="PF03914"/>
    </source>
</evidence>
<evidence type="ECO:0000256" key="5">
    <source>
        <dbReference type="SAM" id="Coils"/>
    </source>
</evidence>
<dbReference type="OrthoDB" id="10263597at2759"/>
<evidence type="ECO:0000313" key="9">
    <source>
        <dbReference type="Proteomes" id="UP000054454"/>
    </source>
</evidence>
<comment type="subcellular location">
    <subcellularLocation>
        <location evidence="1">Nucleus</location>
        <location evidence="1">Nucleolus</location>
    </subcellularLocation>
</comment>
<accession>A0A0W4ZLI6</accession>
<evidence type="ECO:0000256" key="1">
    <source>
        <dbReference type="ARBA" id="ARBA00004604"/>
    </source>
</evidence>
<dbReference type="InterPro" id="IPR005612">
    <property type="entry name" value="CCAAT-binding_factor"/>
</dbReference>
<feature type="domain" description="CCAAT-binding factor" evidence="6">
    <location>
        <begin position="468"/>
        <end position="646"/>
    </location>
</feature>
<evidence type="ECO:0000256" key="3">
    <source>
        <dbReference type="ARBA" id="ARBA00023054"/>
    </source>
</evidence>
<keyword evidence="3 5" id="KW-0175">Coiled coil</keyword>
<reference evidence="9" key="1">
    <citation type="journal article" date="2016" name="Nat. Commun.">
        <title>Genome analysis of three Pneumocystis species reveals adaptation mechanisms to life exclusively in mammalian hosts.</title>
        <authorList>
            <person name="Ma L."/>
            <person name="Chen Z."/>
            <person name="Huang D.W."/>
            <person name="Kutty G."/>
            <person name="Ishihara M."/>
            <person name="Wang H."/>
            <person name="Abouelleil A."/>
            <person name="Bishop L."/>
            <person name="Davey E."/>
            <person name="Deng R."/>
            <person name="Deng X."/>
            <person name="Fan L."/>
            <person name="Fantoni G."/>
            <person name="Fitzgerald M."/>
            <person name="Gogineni E."/>
            <person name="Goldberg J.M."/>
            <person name="Handley G."/>
            <person name="Hu X."/>
            <person name="Huber C."/>
            <person name="Jiao X."/>
            <person name="Jones K."/>
            <person name="Levin J.Z."/>
            <person name="Liu Y."/>
            <person name="Macdonald P."/>
            <person name="Melnikov A."/>
            <person name="Raley C."/>
            <person name="Sassi M."/>
            <person name="Sherman B.T."/>
            <person name="Song X."/>
            <person name="Sykes S."/>
            <person name="Tran B."/>
            <person name="Walsh L."/>
            <person name="Xia Y."/>
            <person name="Yang J."/>
            <person name="Young S."/>
            <person name="Zeng Q."/>
            <person name="Zheng X."/>
            <person name="Stephens R."/>
            <person name="Nusbaum C."/>
            <person name="Birren B.W."/>
            <person name="Azadi P."/>
            <person name="Lempicki R.A."/>
            <person name="Cuomo C.A."/>
            <person name="Kovacs J.A."/>
        </authorList>
    </citation>
    <scope>NUCLEOTIDE SEQUENCE [LARGE SCALE GENOMIC DNA]</scope>
    <source>
        <strain evidence="9">B80</strain>
    </source>
</reference>
<dbReference type="GO" id="GO:0006270">
    <property type="term" value="P:DNA replication initiation"/>
    <property type="evidence" value="ECO:0007669"/>
    <property type="project" value="TreeGrafter"/>
</dbReference>
<evidence type="ECO:0000256" key="4">
    <source>
        <dbReference type="ARBA" id="ARBA00023242"/>
    </source>
</evidence>
<evidence type="ECO:0000259" key="7">
    <source>
        <dbReference type="Pfam" id="PF07540"/>
    </source>
</evidence>
<comment type="similarity">
    <text evidence="2">Belongs to the CBF/MAK21 family.</text>
</comment>
<dbReference type="Pfam" id="PF03914">
    <property type="entry name" value="CBF"/>
    <property type="match status" value="1"/>
</dbReference>
<evidence type="ECO:0000313" key="8">
    <source>
        <dbReference type="EMBL" id="KTW29232.1"/>
    </source>
</evidence>
<dbReference type="GeneID" id="28935981"/>
<dbReference type="AlphaFoldDB" id="A0A0W4ZLI6"/>
<organism evidence="8 9">
    <name type="scientific">Pneumocystis carinii (strain B80)</name>
    <name type="common">Rat pneumocystis pneumonia agent</name>
    <name type="synonym">Pneumocystis carinii f. sp. carinii</name>
    <dbReference type="NCBI Taxonomy" id="1408658"/>
    <lineage>
        <taxon>Eukaryota</taxon>
        <taxon>Fungi</taxon>
        <taxon>Dikarya</taxon>
        <taxon>Ascomycota</taxon>
        <taxon>Taphrinomycotina</taxon>
        <taxon>Pneumocystomycetes</taxon>
        <taxon>Pneumocystaceae</taxon>
        <taxon>Pneumocystis</taxon>
    </lineage>
</organism>
<evidence type="ECO:0008006" key="10">
    <source>
        <dbReference type="Google" id="ProtNLM"/>
    </source>
</evidence>
<feature type="domain" description="Nucleolar complex-associated protein 3 N-terminal" evidence="7">
    <location>
        <begin position="132"/>
        <end position="222"/>
    </location>
</feature>
<keyword evidence="9" id="KW-1185">Reference proteome</keyword>
<dbReference type="InterPro" id="IPR011501">
    <property type="entry name" value="Noc3_N"/>
</dbReference>
<dbReference type="InterPro" id="IPR016903">
    <property type="entry name" value="Nucleolar_cplx-assoc_3"/>
</dbReference>
<dbReference type="Proteomes" id="UP000054454">
    <property type="component" value="Unassembled WGS sequence"/>
</dbReference>
<dbReference type="RefSeq" id="XP_018226425.1">
    <property type="nucleotide sequence ID" value="XM_018369779.1"/>
</dbReference>
<dbReference type="GO" id="GO:0005730">
    <property type="term" value="C:nucleolus"/>
    <property type="evidence" value="ECO:0007669"/>
    <property type="project" value="UniProtKB-SubCell"/>
</dbReference>
<dbReference type="EMBL" id="LFVZ01000005">
    <property type="protein sequence ID" value="KTW29232.1"/>
    <property type="molecule type" value="Genomic_DNA"/>
</dbReference>
<proteinExistence type="inferred from homology"/>
<evidence type="ECO:0000256" key="2">
    <source>
        <dbReference type="ARBA" id="ARBA00007797"/>
    </source>
</evidence>
<sequence length="653" mass="76284">MGKNRKGRIERVRRSKISKKAGVLEKNGALKRVNKKMKKKKEINKKKDTKNRYYREDYKEEELPYEKVHRSFGQKEDLLDTFRLPIKTKDGQIYLRKGKNRIEEASIESSDTFKVKNEEKDVKIEKEEEKDIKEKLASIAQIIIENPEENIEQLKTLYDMTMSDTISIQRLGLLTQLAVYRDIIPGYSIRPLTEIEKASSVSKEIKKRRLFEESLVSNYKEYVSLLSRTIKDGYKFPEKSQQQFLSNISFSCICHLLLSVPHFNCRDMLLDIISTKLTLKKTDISFNECKKTIEEIFRNDKQGKISLEIVKKLTIAIKRRNYNINDTILNIFLELEFLSQSYITIEKEVTNTRKRKHEKPFMSKKMRKLEKEKKEIENEMDSVKRNNQEKVKIQGEILKLIFTTYFQILRNGLIDHIYASLRGLEKFSYLINVDFFEDLLKSLKELLENTFSVSLNISIKNNTKGGLLCIVVALKLLSQQAQMKEIINLDLSAFIFHLYSIMIPMSLNTYIEADAIYKSKKQENNVSNNDNSFTGLSEIEILEECFDYIFFQDKNMNVLRAAAFIKRLFTVLLGFPEKSVIKSLNLIQKLIKKHPKLNCFLNSNEKHGEGIYNGEIDNPDLSNPYLSTCWELVLLKKHYSPTISSIVDKLLCS</sequence>
<keyword evidence="4" id="KW-0539">Nucleus</keyword>
<protein>
    <recommendedName>
        <fullName evidence="10">Nucleolar complex-associated protein 3</fullName>
    </recommendedName>
</protein>
<dbReference type="PANTHER" id="PTHR14428">
    <property type="entry name" value="NUCLEOLAR COMPLEX PROTEIN 3"/>
    <property type="match status" value="1"/>
</dbReference>
<feature type="coiled-coil region" evidence="5">
    <location>
        <begin position="359"/>
        <end position="393"/>
    </location>
</feature>
<gene>
    <name evidence="8" type="ORF">T552_01188</name>
</gene>